<name>A0A0F9ERM4_9ZZZZ</name>
<gene>
    <name evidence="1" type="ORF">LCGC14_2120070</name>
</gene>
<proteinExistence type="predicted"/>
<dbReference type="AlphaFoldDB" id="A0A0F9ERM4"/>
<reference evidence="1" key="1">
    <citation type="journal article" date="2015" name="Nature">
        <title>Complex archaea that bridge the gap between prokaryotes and eukaryotes.</title>
        <authorList>
            <person name="Spang A."/>
            <person name="Saw J.H."/>
            <person name="Jorgensen S.L."/>
            <person name="Zaremba-Niedzwiedzka K."/>
            <person name="Martijn J."/>
            <person name="Lind A.E."/>
            <person name="van Eijk R."/>
            <person name="Schleper C."/>
            <person name="Guy L."/>
            <person name="Ettema T.J."/>
        </authorList>
    </citation>
    <scope>NUCLEOTIDE SEQUENCE</scope>
</reference>
<accession>A0A0F9ERM4</accession>
<comment type="caution">
    <text evidence="1">The sequence shown here is derived from an EMBL/GenBank/DDBJ whole genome shotgun (WGS) entry which is preliminary data.</text>
</comment>
<organism evidence="1">
    <name type="scientific">marine sediment metagenome</name>
    <dbReference type="NCBI Taxonomy" id="412755"/>
    <lineage>
        <taxon>unclassified sequences</taxon>
        <taxon>metagenomes</taxon>
        <taxon>ecological metagenomes</taxon>
    </lineage>
</organism>
<sequence>MPIPGIFPPSRERGINFDWEDVAIDGSGLVGFEIFEDQSGNPTLTRLSNFPLYSTV</sequence>
<feature type="non-terminal residue" evidence="1">
    <location>
        <position position="56"/>
    </location>
</feature>
<evidence type="ECO:0000313" key="1">
    <source>
        <dbReference type="EMBL" id="KKL68926.1"/>
    </source>
</evidence>
<protein>
    <submittedName>
        <fullName evidence="1">Uncharacterized protein</fullName>
    </submittedName>
</protein>
<dbReference type="EMBL" id="LAZR01026383">
    <property type="protein sequence ID" value="KKL68926.1"/>
    <property type="molecule type" value="Genomic_DNA"/>
</dbReference>